<comment type="caution">
    <text evidence="8">The sequence shown here is derived from an EMBL/GenBank/DDBJ whole genome shotgun (WGS) entry which is preliminary data.</text>
</comment>
<keyword evidence="3" id="KW-0067">ATP-binding</keyword>
<feature type="region of interest" description="Disordered" evidence="6">
    <location>
        <begin position="895"/>
        <end position="924"/>
    </location>
</feature>
<keyword evidence="5" id="KW-0030">Aminoacyl-tRNA synthetase</keyword>
<dbReference type="SUPFAM" id="SSF55681">
    <property type="entry name" value="Class II aaRS and biotin synthetases"/>
    <property type="match status" value="1"/>
</dbReference>
<evidence type="ECO:0000256" key="2">
    <source>
        <dbReference type="ARBA" id="ARBA00022741"/>
    </source>
</evidence>
<feature type="domain" description="Aminoacyl-transfer RNA synthetases class-II family profile" evidence="7">
    <location>
        <begin position="685"/>
        <end position="1161"/>
    </location>
</feature>
<dbReference type="PANTHER" id="PTHR11451">
    <property type="entry name" value="THREONINE-TRNA LIGASE"/>
    <property type="match status" value="1"/>
</dbReference>
<feature type="compositionally biased region" description="Basic residues" evidence="6">
    <location>
        <begin position="342"/>
        <end position="354"/>
    </location>
</feature>
<feature type="compositionally biased region" description="Low complexity" evidence="6">
    <location>
        <begin position="322"/>
        <end position="334"/>
    </location>
</feature>
<feature type="compositionally biased region" description="Basic residues" evidence="6">
    <location>
        <begin position="254"/>
        <end position="263"/>
    </location>
</feature>
<dbReference type="PROSITE" id="PS50862">
    <property type="entry name" value="AA_TRNA_LIGASE_II"/>
    <property type="match status" value="1"/>
</dbReference>
<keyword evidence="1 8" id="KW-0436">Ligase</keyword>
<dbReference type="RefSeq" id="XP_067923409.1">
    <property type="nucleotide sequence ID" value="XM_068064621.1"/>
</dbReference>
<dbReference type="Gene3D" id="3.40.50.800">
    <property type="entry name" value="Anticodon-binding domain"/>
    <property type="match status" value="1"/>
</dbReference>
<evidence type="ECO:0000256" key="6">
    <source>
        <dbReference type="SAM" id="MobiDB-lite"/>
    </source>
</evidence>
<feature type="region of interest" description="Disordered" evidence="6">
    <location>
        <begin position="1006"/>
        <end position="1046"/>
    </location>
</feature>
<evidence type="ECO:0000256" key="4">
    <source>
        <dbReference type="ARBA" id="ARBA00022917"/>
    </source>
</evidence>
<dbReference type="Pfam" id="PF00587">
    <property type="entry name" value="tRNA-synt_2b"/>
    <property type="match status" value="1"/>
</dbReference>
<evidence type="ECO:0000259" key="7">
    <source>
        <dbReference type="PROSITE" id="PS50862"/>
    </source>
</evidence>
<feature type="compositionally biased region" description="Low complexity" evidence="6">
    <location>
        <begin position="1020"/>
        <end position="1042"/>
    </location>
</feature>
<dbReference type="OrthoDB" id="333737at2759"/>
<feature type="region of interest" description="Disordered" evidence="6">
    <location>
        <begin position="254"/>
        <end position="354"/>
    </location>
</feature>
<proteinExistence type="predicted"/>
<name>A0A2C6KYU1_9APIC</name>
<dbReference type="GO" id="GO:0004829">
    <property type="term" value="F:threonine-tRNA ligase activity"/>
    <property type="evidence" value="ECO:0007669"/>
    <property type="project" value="TreeGrafter"/>
</dbReference>
<protein>
    <submittedName>
        <fullName evidence="8">Trna ligase class ii core domain (S and t) domain-containing protein</fullName>
    </submittedName>
</protein>
<organism evidence="8 9">
    <name type="scientific">Cystoisospora suis</name>
    <dbReference type="NCBI Taxonomy" id="483139"/>
    <lineage>
        <taxon>Eukaryota</taxon>
        <taxon>Sar</taxon>
        <taxon>Alveolata</taxon>
        <taxon>Apicomplexa</taxon>
        <taxon>Conoidasida</taxon>
        <taxon>Coccidia</taxon>
        <taxon>Eucoccidiorida</taxon>
        <taxon>Eimeriorina</taxon>
        <taxon>Sarcocystidae</taxon>
        <taxon>Cystoisospora</taxon>
    </lineage>
</organism>
<evidence type="ECO:0000313" key="8">
    <source>
        <dbReference type="EMBL" id="PHJ21729.1"/>
    </source>
</evidence>
<feature type="region of interest" description="Disordered" evidence="6">
    <location>
        <begin position="408"/>
        <end position="459"/>
    </location>
</feature>
<feature type="compositionally biased region" description="Low complexity" evidence="6">
    <location>
        <begin position="914"/>
        <end position="924"/>
    </location>
</feature>
<dbReference type="GeneID" id="94427832"/>
<dbReference type="InterPro" id="IPR036621">
    <property type="entry name" value="Anticodon-bd_dom_sf"/>
</dbReference>
<dbReference type="VEuPathDB" id="ToxoDB:CSUI_004430"/>
<dbReference type="SUPFAM" id="SSF52954">
    <property type="entry name" value="Class II aaRS ABD-related"/>
    <property type="match status" value="1"/>
</dbReference>
<dbReference type="InterPro" id="IPR002314">
    <property type="entry name" value="aa-tRNA-synt_IIb"/>
</dbReference>
<accession>A0A2C6KYU1</accession>
<dbReference type="PANTHER" id="PTHR11451:SF44">
    <property type="entry name" value="THREONINE--TRNA LIGASE, CHLOROPLASTIC_MITOCHONDRIAL 2"/>
    <property type="match status" value="1"/>
</dbReference>
<reference evidence="8 9" key="1">
    <citation type="journal article" date="2017" name="Int. J. Parasitol.">
        <title>The genome of the protozoan parasite Cystoisospora suis and a reverse vaccinology approach to identify vaccine candidates.</title>
        <authorList>
            <person name="Palmieri N."/>
            <person name="Shrestha A."/>
            <person name="Ruttkowski B."/>
            <person name="Beck T."/>
            <person name="Vogl C."/>
            <person name="Tomley F."/>
            <person name="Blake D.P."/>
            <person name="Joachim A."/>
        </authorList>
    </citation>
    <scope>NUCLEOTIDE SEQUENCE [LARGE SCALE GENOMIC DNA]</scope>
    <source>
        <strain evidence="8 9">Wien I</strain>
    </source>
</reference>
<feature type="compositionally biased region" description="Acidic residues" evidence="6">
    <location>
        <begin position="300"/>
        <end position="319"/>
    </location>
</feature>
<dbReference type="Proteomes" id="UP000221165">
    <property type="component" value="Unassembled WGS sequence"/>
</dbReference>
<evidence type="ECO:0000256" key="5">
    <source>
        <dbReference type="ARBA" id="ARBA00023146"/>
    </source>
</evidence>
<dbReference type="GO" id="GO:0006435">
    <property type="term" value="P:threonyl-tRNA aminoacylation"/>
    <property type="evidence" value="ECO:0007669"/>
    <property type="project" value="TreeGrafter"/>
</dbReference>
<gene>
    <name evidence="8" type="ORF">CSUI_004430</name>
</gene>
<sequence>MTPAFQSCPSLSSSMLFFLLCSVLSCPFSRLLRIFLLSVTPLLVFSSYSTPFQPSLVACLPLPSSWSSSSSSSAAVQTTSRITRIPRHPNLLRSFLLSHQLKPLPLVSHKEVSRLPPSRLHFEDFSSSSLLSRDSDHSYTDVAELLLSRHLTGSFRQLRFFDTERIPRGRRTWIRRRRFSSFASSSPLLFIVPSRLHSSPPSPFPSPSSLYPPFSSSSSRLFQVRWIFPVANPNPPILEAPPGLPLLQRVPLKRNSPRRKRSSPSHTDSQGLAADRNQAKKHVKRQDEENNKWRATQGGEQEEEKERDEGNEDDHEETGDAPSVPSRLSSSSPSAYCQVSHTQKRRGMKRKKSKRINAHMKLKKKQHHNISECNAAGGGGIVKTYSLIDQGEEEMNFWKAQAERASKLKTTAKGQRQEEEVGRAGRGEEEEWKGTRDTEGDTYQHRKDQEDGEQEEEGRDAQLINNGIVEDVVGTTRGTSRSAHLTDSTGLLSFMRRTIDLNTCVKRTNKKGGCFSSFLFTCCNLRNGEHVNTSRRSSFPVSPCSALISSSASSSPCLLPSFTCLFAKRPTRLPPTSSGSYLSDLSFPGGPQRVYTRTIDTLQPSKRIYSGFSTFSQLAFLSFTRTNYLGPSIQAYSASSSTFSSFLSSCFSSSSSLSLSSTEVNEERGERGAGGEETKAAGMLDHRRLGREMEMFLLSSPSSPAGLVGPVFLPRGLQVLENLKTLIRHHQRELGFQEVATPSLAHEALWSRSGHWQRYRSNIWGVRRVSQDSGNLCTTGVVKKECEVQNTEEREEQDRVVKEVAGEVEQDRGAGFYSFELKGKDVQGEKEERRSAGAITTLNEDEQEEDGEHGLTLKPMSCPMHLEYILPFLLDSPPLPSASCSASPIDLPCNGSPEALRKSSRISPQGEETSSSPRLSSCSTSHKHVELGGVYRHLPIRLSEFGRVFRRERRSALSGLLRLREFTQDDGHIICLHENMKEEIVKHLRSTLQLYSTLGIDKTSLRMTLGGRGRTRETRSTTSPSSSLQSDSHTPSPSSLESLETDVADGDQELWHEAESVTNDGLPPIVHEEGGGAFYGPKLDISIPDAQGRFWQTGTIQVDLVQPRKLRHLARRQRQNNSSLESSFSSSSRLAVLHRASVGSLERFFALLLEIHAGYLPVCLAPHKAAVCTVTTHQKEYAAKVARLLAKHMALDKNEKNDDAVLLDTRRLPLNAKIKELGMRLRIPLIFLVGPKEEEDESVTFLQSALLRNSDKESLREKYQGEKLALTEAVLQRLKEISSC</sequence>
<evidence type="ECO:0000313" key="9">
    <source>
        <dbReference type="Proteomes" id="UP000221165"/>
    </source>
</evidence>
<dbReference type="GO" id="GO:0005524">
    <property type="term" value="F:ATP binding"/>
    <property type="evidence" value="ECO:0007669"/>
    <property type="project" value="UniProtKB-KW"/>
</dbReference>
<dbReference type="InterPro" id="IPR006195">
    <property type="entry name" value="aa-tRNA-synth_II"/>
</dbReference>
<evidence type="ECO:0000256" key="3">
    <source>
        <dbReference type="ARBA" id="ARBA00022840"/>
    </source>
</evidence>
<feature type="region of interest" description="Disordered" evidence="6">
    <location>
        <begin position="827"/>
        <end position="854"/>
    </location>
</feature>
<keyword evidence="4" id="KW-0648">Protein biosynthesis</keyword>
<keyword evidence="9" id="KW-1185">Reference proteome</keyword>
<keyword evidence="2" id="KW-0547">Nucleotide-binding</keyword>
<evidence type="ECO:0000256" key="1">
    <source>
        <dbReference type="ARBA" id="ARBA00022598"/>
    </source>
</evidence>
<feature type="compositionally biased region" description="Basic and acidic residues" evidence="6">
    <location>
        <begin position="415"/>
        <end position="449"/>
    </location>
</feature>
<dbReference type="InterPro" id="IPR045864">
    <property type="entry name" value="aa-tRNA-synth_II/BPL/LPL"/>
</dbReference>
<dbReference type="Gene3D" id="3.30.930.10">
    <property type="entry name" value="Bira Bifunctional Protein, Domain 2"/>
    <property type="match status" value="2"/>
</dbReference>
<dbReference type="EMBL" id="MIGC01002068">
    <property type="protein sequence ID" value="PHJ21729.1"/>
    <property type="molecule type" value="Genomic_DNA"/>
</dbReference>